<dbReference type="GO" id="GO:0006144">
    <property type="term" value="P:purine nucleobase metabolic process"/>
    <property type="evidence" value="ECO:0007669"/>
    <property type="project" value="UniProtKB-KW"/>
</dbReference>
<feature type="region of interest" description="Disordered" evidence="7">
    <location>
        <begin position="65"/>
        <end position="85"/>
    </location>
</feature>
<dbReference type="SUPFAM" id="SSF158694">
    <property type="entry name" value="UraD-Like"/>
    <property type="match status" value="1"/>
</dbReference>
<dbReference type="PANTHER" id="PTHR43466">
    <property type="entry name" value="2-OXO-4-HYDROXY-4-CARBOXY-5-UREIDOIMIDAZOLINE DECARBOXYLASE-RELATED"/>
    <property type="match status" value="1"/>
</dbReference>
<comment type="catalytic activity">
    <reaction evidence="1">
        <text>5-hydroxy-2-oxo-4-ureido-2,5-dihydro-1H-imidazole-5-carboxylate + H(+) = (S)-allantoin + CO2</text>
        <dbReference type="Rhea" id="RHEA:26301"/>
        <dbReference type="ChEBI" id="CHEBI:15378"/>
        <dbReference type="ChEBI" id="CHEBI:15678"/>
        <dbReference type="ChEBI" id="CHEBI:16526"/>
        <dbReference type="ChEBI" id="CHEBI:58639"/>
        <dbReference type="EC" id="4.1.1.97"/>
    </reaction>
</comment>
<dbReference type="EMBL" id="QTTT01000001">
    <property type="protein sequence ID" value="REE99442.1"/>
    <property type="molecule type" value="Genomic_DNA"/>
</dbReference>
<accession>A0A3D9SU19</accession>
<gene>
    <name evidence="9" type="ORF">DFJ69_4955</name>
</gene>
<dbReference type="GO" id="GO:0019628">
    <property type="term" value="P:urate catabolic process"/>
    <property type="evidence" value="ECO:0007669"/>
    <property type="project" value="TreeGrafter"/>
</dbReference>
<proteinExistence type="predicted"/>
<evidence type="ECO:0000256" key="2">
    <source>
        <dbReference type="ARBA" id="ARBA00004754"/>
    </source>
</evidence>
<protein>
    <recommendedName>
        <fullName evidence="3">2-oxo-4-hydroxy-4-carboxy-5-ureidoimidazoline decarboxylase</fullName>
        <ecNumber evidence="3">4.1.1.97</ecNumber>
    </recommendedName>
</protein>
<evidence type="ECO:0000313" key="9">
    <source>
        <dbReference type="EMBL" id="REE99442.1"/>
    </source>
</evidence>
<dbReference type="InterPro" id="IPR017595">
    <property type="entry name" value="OHCU_decarboxylase-2"/>
</dbReference>
<evidence type="ECO:0000313" key="10">
    <source>
        <dbReference type="Proteomes" id="UP000256661"/>
    </source>
</evidence>
<evidence type="ECO:0000256" key="5">
    <source>
        <dbReference type="ARBA" id="ARBA00022793"/>
    </source>
</evidence>
<dbReference type="Proteomes" id="UP000256661">
    <property type="component" value="Unassembled WGS sequence"/>
</dbReference>
<evidence type="ECO:0000256" key="4">
    <source>
        <dbReference type="ARBA" id="ARBA00022631"/>
    </source>
</evidence>
<reference evidence="9 10" key="1">
    <citation type="submission" date="2018-08" db="EMBL/GenBank/DDBJ databases">
        <title>Sequencing the genomes of 1000 actinobacteria strains.</title>
        <authorList>
            <person name="Klenk H.-P."/>
        </authorList>
    </citation>
    <scope>NUCLEOTIDE SEQUENCE [LARGE SCALE GENOMIC DNA]</scope>
    <source>
        <strain evidence="9 10">DSM 43927</strain>
    </source>
</reference>
<keyword evidence="10" id="KW-1185">Reference proteome</keyword>
<dbReference type="InterPro" id="IPR036778">
    <property type="entry name" value="OHCU_decarboxylase_sf"/>
</dbReference>
<dbReference type="PANTHER" id="PTHR43466:SF1">
    <property type="entry name" value="2-OXO-4-HYDROXY-4-CARBOXY-5-UREIDOIMIDAZOLINE DECARBOXYLASE-RELATED"/>
    <property type="match status" value="1"/>
</dbReference>
<comment type="pathway">
    <text evidence="2">Purine metabolism; urate degradation; (S)-allantoin from urate: step 3/3.</text>
</comment>
<dbReference type="InterPro" id="IPR018020">
    <property type="entry name" value="OHCU_decarboxylase"/>
</dbReference>
<evidence type="ECO:0000259" key="8">
    <source>
        <dbReference type="Pfam" id="PF09349"/>
    </source>
</evidence>
<feature type="domain" description="Oxo-4-hydroxy-4-carboxy-5-ureidoimidazoline decarboxylase" evidence="8">
    <location>
        <begin position="5"/>
        <end position="158"/>
    </location>
</feature>
<keyword evidence="5" id="KW-0210">Decarboxylase</keyword>
<dbReference type="EC" id="4.1.1.97" evidence="3"/>
<dbReference type="AlphaFoldDB" id="A0A3D9SU19"/>
<dbReference type="NCBIfam" id="NF010372">
    <property type="entry name" value="PRK13798.1"/>
    <property type="match status" value="1"/>
</dbReference>
<dbReference type="Pfam" id="PF09349">
    <property type="entry name" value="OHCU_decarbox"/>
    <property type="match status" value="1"/>
</dbReference>
<organism evidence="9 10">
    <name type="scientific">Thermomonospora umbrina</name>
    <dbReference type="NCBI Taxonomy" id="111806"/>
    <lineage>
        <taxon>Bacteria</taxon>
        <taxon>Bacillati</taxon>
        <taxon>Actinomycetota</taxon>
        <taxon>Actinomycetes</taxon>
        <taxon>Streptosporangiales</taxon>
        <taxon>Thermomonosporaceae</taxon>
        <taxon>Thermomonospora</taxon>
    </lineage>
</organism>
<evidence type="ECO:0000256" key="1">
    <source>
        <dbReference type="ARBA" id="ARBA00001163"/>
    </source>
</evidence>
<dbReference type="Gene3D" id="1.10.3330.10">
    <property type="entry name" value="Oxo-4-hydroxy-4-carboxy-5-ureidoimidazoline decarboxylase"/>
    <property type="match status" value="1"/>
</dbReference>
<dbReference type="GO" id="GO:0051997">
    <property type="term" value="F:2-oxo-4-hydroxy-4-carboxy-5-ureidoimidazoline decarboxylase activity"/>
    <property type="evidence" value="ECO:0007669"/>
    <property type="project" value="UniProtKB-EC"/>
</dbReference>
<comment type="caution">
    <text evidence="9">The sequence shown here is derived from an EMBL/GenBank/DDBJ whole genome shotgun (WGS) entry which is preliminary data.</text>
</comment>
<sequence length="164" mass="18147">MERLNALPPHDAEQELLTCCGSRAWARSVAAGRPYADAAALKAASDRAFAGLTWPEVREALHHHPRIGDRPKGVDRESTWSRSEQSGVIDADRRVAHGLHEGNAAYEKRFGHVFLICATGLTAEQMLDALTARLGNDDATERRVVTDELLKITHVRLDKLLEHP</sequence>
<name>A0A3D9SU19_9ACTN</name>
<evidence type="ECO:0000256" key="3">
    <source>
        <dbReference type="ARBA" id="ARBA00012257"/>
    </source>
</evidence>
<dbReference type="NCBIfam" id="TIGR03180">
    <property type="entry name" value="UraD_2"/>
    <property type="match status" value="1"/>
</dbReference>
<evidence type="ECO:0000256" key="7">
    <source>
        <dbReference type="SAM" id="MobiDB-lite"/>
    </source>
</evidence>
<evidence type="ECO:0000256" key="6">
    <source>
        <dbReference type="ARBA" id="ARBA00023239"/>
    </source>
</evidence>
<feature type="compositionally biased region" description="Basic and acidic residues" evidence="7">
    <location>
        <begin position="65"/>
        <end position="79"/>
    </location>
</feature>
<keyword evidence="4" id="KW-0659">Purine metabolism</keyword>
<keyword evidence="6" id="KW-0456">Lyase</keyword>